<dbReference type="RefSeq" id="WP_026420108.1">
    <property type="nucleotide sequence ID" value="NZ_AUBJ02000001.1"/>
</dbReference>
<dbReference type="EMBL" id="AUBJ02000001">
    <property type="protein sequence ID" value="MCP2334604.1"/>
    <property type="molecule type" value="Genomic_DNA"/>
</dbReference>
<organism evidence="2 3">
    <name type="scientific">Actinoalloteichus caeruleus DSM 43889</name>
    <dbReference type="NCBI Taxonomy" id="1120930"/>
    <lineage>
        <taxon>Bacteria</taxon>
        <taxon>Bacillati</taxon>
        <taxon>Actinomycetota</taxon>
        <taxon>Actinomycetes</taxon>
        <taxon>Pseudonocardiales</taxon>
        <taxon>Pseudonocardiaceae</taxon>
        <taxon>Actinoalloteichus</taxon>
        <taxon>Actinoalloteichus cyanogriseus</taxon>
    </lineage>
</organism>
<dbReference type="Pfam" id="PF17885">
    <property type="entry name" value="Smoa_sbd"/>
    <property type="match status" value="1"/>
</dbReference>
<dbReference type="Gene3D" id="3.50.50.60">
    <property type="entry name" value="FAD/NAD(P)-binding domain"/>
    <property type="match status" value="2"/>
</dbReference>
<dbReference type="PRINTS" id="PR00420">
    <property type="entry name" value="RNGMNOXGNASE"/>
</dbReference>
<accession>A0ABT1JR11</accession>
<dbReference type="InterPro" id="IPR041654">
    <property type="entry name" value="StyA_sbd"/>
</dbReference>
<gene>
    <name evidence="2" type="ORF">G443_004874</name>
</gene>
<comment type="caution">
    <text evidence="2">The sequence shown here is derived from an EMBL/GenBank/DDBJ whole genome shotgun (WGS) entry which is preliminary data.</text>
</comment>
<feature type="domain" description="Styrene monooxygenase StyA putative substrate binding" evidence="1">
    <location>
        <begin position="146"/>
        <end position="256"/>
    </location>
</feature>
<keyword evidence="3" id="KW-1185">Reference proteome</keyword>
<dbReference type="Proteomes" id="UP000791080">
    <property type="component" value="Unassembled WGS sequence"/>
</dbReference>
<evidence type="ECO:0000313" key="2">
    <source>
        <dbReference type="EMBL" id="MCP2334604.1"/>
    </source>
</evidence>
<evidence type="ECO:0000313" key="3">
    <source>
        <dbReference type="Proteomes" id="UP000791080"/>
    </source>
</evidence>
<reference evidence="2 3" key="1">
    <citation type="submission" date="2013-07" db="EMBL/GenBank/DDBJ databases">
        <authorList>
            <consortium name="DOE Joint Genome Institute"/>
            <person name="Reeve W."/>
            <person name="Huntemann M."/>
            <person name="Han J."/>
            <person name="Chen A."/>
            <person name="Kyrpides N."/>
            <person name="Mavromatis K."/>
            <person name="Markowitz V."/>
            <person name="Palaniappan K."/>
            <person name="Ivanova N."/>
            <person name="Schaumberg A."/>
            <person name="Pati A."/>
            <person name="Liolios K."/>
            <person name="Nordberg H.P."/>
            <person name="Cantor M.N."/>
            <person name="Hua S.X."/>
            <person name="Woyke T."/>
        </authorList>
    </citation>
    <scope>NUCLEOTIDE SEQUENCE [LARGE SCALE GENOMIC DNA]</scope>
    <source>
        <strain evidence="2 3">DSM 43889</strain>
    </source>
</reference>
<dbReference type="InterPro" id="IPR036188">
    <property type="entry name" value="FAD/NAD-bd_sf"/>
</dbReference>
<sequence>MRRILIVGSGQSGLQLGLSLLRHDYEVTIMSARTAEEIQGGRVMSTQLMFHPSLEHERAYGLHLWEEETPDTGGFGMSVAGPDGSRAVNWFGSLPGHAHSVDQRLKMPRWLEEFENAGGRVVIHSVTLSDLDGFARLYDLVIVAAGKGDLVRLFDRDPTRSVYSAPQRALSVTYVHGMTRRPEHPDVDALRFNIAPGGGEMLTMPSLTTSGPCEIILYEAVPGGPLDAFSDVRGPQAHLDRALELMREHFPWEYERCGDVELTDDRGVLTGAVSPEVRHPVGRLPGGGLVLGMADAVVVNDPISGQGSNNAARCAAVYLRAILDHGDRPYDAEFMRDTFEAYWDYARHATTLTNMMLRQPPPAHLMEVFGAIGAYPRIADRFALGINDASSFDEWLFHEDLARGYLAEVAAGRA</sequence>
<evidence type="ECO:0000259" key="1">
    <source>
        <dbReference type="Pfam" id="PF17885"/>
    </source>
</evidence>
<dbReference type="Gene3D" id="3.30.9.40">
    <property type="match status" value="1"/>
</dbReference>
<protein>
    <submittedName>
        <fullName evidence="2">2-polyprenyl-6-methoxyphenol hydroxylase</fullName>
    </submittedName>
</protein>
<dbReference type="SUPFAM" id="SSF51905">
    <property type="entry name" value="FAD/NAD(P)-binding domain"/>
    <property type="match status" value="1"/>
</dbReference>
<reference evidence="2 3" key="2">
    <citation type="submission" date="2022-06" db="EMBL/GenBank/DDBJ databases">
        <title>Genomic Encyclopedia of Type Strains, Phase I: the one thousand microbial genomes (KMG-I) project.</title>
        <authorList>
            <person name="Kyrpides N."/>
        </authorList>
    </citation>
    <scope>NUCLEOTIDE SEQUENCE [LARGE SCALE GENOMIC DNA]</scope>
    <source>
        <strain evidence="2 3">DSM 43889</strain>
    </source>
</reference>
<proteinExistence type="predicted"/>
<name>A0ABT1JR11_ACTCY</name>